<name>S7V7Z6_9BACT</name>
<evidence type="ECO:0000313" key="1">
    <source>
        <dbReference type="EMBL" id="EPR66395.1"/>
    </source>
</evidence>
<dbReference type="RefSeq" id="WP_020889620.1">
    <property type="nucleotide sequence ID" value="NZ_ATNM01000147.1"/>
</dbReference>
<organism evidence="1 2">
    <name type="scientific">Cyclobacterium qasimii M12-11B</name>
    <dbReference type="NCBI Taxonomy" id="641524"/>
    <lineage>
        <taxon>Bacteria</taxon>
        <taxon>Pseudomonadati</taxon>
        <taxon>Bacteroidota</taxon>
        <taxon>Cytophagia</taxon>
        <taxon>Cytophagales</taxon>
        <taxon>Cyclobacteriaceae</taxon>
        <taxon>Cyclobacterium</taxon>
    </lineage>
</organism>
<dbReference type="EMBL" id="ATNM01000147">
    <property type="protein sequence ID" value="EPR66395.1"/>
    <property type="molecule type" value="Genomic_DNA"/>
</dbReference>
<evidence type="ECO:0000313" key="2">
    <source>
        <dbReference type="Proteomes" id="UP000014974"/>
    </source>
</evidence>
<gene>
    <name evidence="1" type="ORF">ADICYQ_4529</name>
</gene>
<dbReference type="AlphaFoldDB" id="S7V7Z6"/>
<proteinExistence type="predicted"/>
<comment type="caution">
    <text evidence="1">The sequence shown here is derived from an EMBL/GenBank/DDBJ whole genome shotgun (WGS) entry which is preliminary data.</text>
</comment>
<dbReference type="Proteomes" id="UP000014974">
    <property type="component" value="Unassembled WGS sequence"/>
</dbReference>
<sequence length="78" mass="8977">MILTLYLTQNKQETYNELLKSVQNLLVAVWRIYHSGTVLKSSNDLILFRLQHFQVAKGILFHTTSKNKGLNDNGSKEN</sequence>
<protein>
    <submittedName>
        <fullName evidence="1">Uncharacterized protein</fullName>
    </submittedName>
</protein>
<accession>S7V7Z6</accession>
<reference evidence="1 2" key="1">
    <citation type="journal article" date="2013" name="Genome Announc.">
        <title>Draft Genome Sequence of Cyclobacterium qasimii Strain M12-11BT, Isolated from Arctic Marine Sediment.</title>
        <authorList>
            <person name="Shivaji S."/>
            <person name="Ara S."/>
            <person name="Singh A."/>
            <person name="Kumar Pinnaka A."/>
        </authorList>
    </citation>
    <scope>NUCLEOTIDE SEQUENCE [LARGE SCALE GENOMIC DNA]</scope>
    <source>
        <strain evidence="1 2">M12-11B</strain>
    </source>
</reference>